<dbReference type="PANTHER" id="PTHR11103:SF18">
    <property type="entry name" value="SLR1189 PROTEIN"/>
    <property type="match status" value="1"/>
</dbReference>
<dbReference type="InterPro" id="IPR036589">
    <property type="entry name" value="HCY_dom_sf"/>
</dbReference>
<sequence>MPDITLRLHKDMLVLSAPLTAVLARQGVDVGRDLEYLNLVEPEAVVDALRLESLAGAKCLVTTTEGIAPARLAHHGMEDRASEVAHAALDAVAELKPQHVLAEIGPCGLPLDGSSAASLNENRSQYARAARAFEGGTFDAYFLEGFTSAVDLKCALMGVRQMSDHPAFASIQVEPDGLLADGRTTLEEAVAVMEEFGACVAGFTTGAPEDEAVALCERAVQACSLPVLVQLRVASHAPRQGDVTPENPYFCPDTLVGAAVRLRSAGAQFLRAVGDVTPAYTGALAATVDGLDVARRCDEDRTSVSGEVEPSLEERLAAARESVAAALAEGR</sequence>
<evidence type="ECO:0000313" key="6">
    <source>
        <dbReference type="Proteomes" id="UP001232750"/>
    </source>
</evidence>
<evidence type="ECO:0000259" key="4">
    <source>
        <dbReference type="PROSITE" id="PS50970"/>
    </source>
</evidence>
<dbReference type="Gene3D" id="3.20.20.330">
    <property type="entry name" value="Homocysteine-binding-like domain"/>
    <property type="match status" value="1"/>
</dbReference>
<reference evidence="5 6" key="1">
    <citation type="submission" date="2023-05" db="EMBL/GenBank/DDBJ databases">
        <title>Gordonibacter KGMB12511T sp. nov., isolated from faeces of healthy Korean.</title>
        <authorList>
            <person name="Kim H.S."/>
            <person name="Kim J.-S."/>
            <person name="Suh M.K."/>
            <person name="Eom M.K."/>
            <person name="Do H.E."/>
            <person name="Lee J.-S."/>
        </authorList>
    </citation>
    <scope>NUCLEOTIDE SEQUENCE [LARGE SCALE GENOMIC DNA]</scope>
    <source>
        <strain evidence="5 6">KGMB12511</strain>
    </source>
</reference>
<gene>
    <name evidence="5" type="ORF">QNJ86_06065</name>
</gene>
<dbReference type="Pfam" id="PF02574">
    <property type="entry name" value="S-methyl_trans"/>
    <property type="match status" value="1"/>
</dbReference>
<protein>
    <submittedName>
        <fullName evidence="5">Homocysteine S-methyltransferase family protein</fullName>
    </submittedName>
</protein>
<dbReference type="RefSeq" id="WP_283831709.1">
    <property type="nucleotide sequence ID" value="NZ_JASJEU010000012.1"/>
</dbReference>
<dbReference type="SUPFAM" id="SSF82282">
    <property type="entry name" value="Homocysteine S-methyltransferase"/>
    <property type="match status" value="1"/>
</dbReference>
<dbReference type="EMBL" id="JASJEU010000012">
    <property type="protein sequence ID" value="MDJ1650358.1"/>
    <property type="molecule type" value="Genomic_DNA"/>
</dbReference>
<keyword evidence="1" id="KW-0489">Methyltransferase</keyword>
<proteinExistence type="predicted"/>
<comment type="caution">
    <text evidence="3">Lacks conserved residue(s) required for the propagation of feature annotation.</text>
</comment>
<comment type="caution">
    <text evidence="5">The sequence shown here is derived from an EMBL/GenBank/DDBJ whole genome shotgun (WGS) entry which is preliminary data.</text>
</comment>
<evidence type="ECO:0000256" key="1">
    <source>
        <dbReference type="ARBA" id="ARBA00022603"/>
    </source>
</evidence>
<evidence type="ECO:0000313" key="5">
    <source>
        <dbReference type="EMBL" id="MDJ1650358.1"/>
    </source>
</evidence>
<name>A0ABT7DP90_9ACTN</name>
<dbReference type="InterPro" id="IPR003726">
    <property type="entry name" value="HCY_dom"/>
</dbReference>
<evidence type="ECO:0000256" key="3">
    <source>
        <dbReference type="PROSITE-ProRule" id="PRU00333"/>
    </source>
</evidence>
<keyword evidence="2" id="KW-0808">Transferase</keyword>
<keyword evidence="6" id="KW-1185">Reference proteome</keyword>
<feature type="domain" description="Hcy-binding" evidence="4">
    <location>
        <begin position="1"/>
        <end position="288"/>
    </location>
</feature>
<dbReference type="PROSITE" id="PS50970">
    <property type="entry name" value="HCY"/>
    <property type="match status" value="1"/>
</dbReference>
<dbReference type="PANTHER" id="PTHR11103">
    <property type="entry name" value="SLR1189 PROTEIN"/>
    <property type="match status" value="1"/>
</dbReference>
<evidence type="ECO:0000256" key="2">
    <source>
        <dbReference type="ARBA" id="ARBA00022679"/>
    </source>
</evidence>
<organism evidence="5 6">
    <name type="scientific">Gordonibacter faecis</name>
    <dbReference type="NCBI Taxonomy" id="3047475"/>
    <lineage>
        <taxon>Bacteria</taxon>
        <taxon>Bacillati</taxon>
        <taxon>Actinomycetota</taxon>
        <taxon>Coriobacteriia</taxon>
        <taxon>Eggerthellales</taxon>
        <taxon>Eggerthellaceae</taxon>
        <taxon>Gordonibacter</taxon>
    </lineage>
</organism>
<accession>A0ABT7DP90</accession>
<dbReference type="Proteomes" id="UP001232750">
    <property type="component" value="Unassembled WGS sequence"/>
</dbReference>